<accession>A0A9Q9AMY1</accession>
<keyword evidence="3" id="KW-0378">Hydrolase</keyword>
<gene>
    <name evidence="3" type="ORF">Slin15195_G044030</name>
</gene>
<name>A0A9Q9AMY1_9PEZI</name>
<sequence length="435" mass="48068">MGIGRLLAQGAGLAYGLFYLLIALCYALTQKDFWAGETPERKATQDRASRSLWSLQEGLEGIRHKFLKLQNGVQLHYLLADRSNAKTRALVIFLHGFPDSAHLFSRQLRSSIGVDTTLVALDLPGCGGSDSLDRYGPDDVLNVVAEAIVLLKKRYIAQDEELEVAEKPRCILVGHDWGGVIGFRLAAETSGLIDHFVPINSLHPAFAESQLKGRVAKANTLFKQWKLQSAFAILAPVLSQLTKSSYTYMLTLPLPLAKLIPGLTLSLIKFAHSLEYEDTPPPSIEEVATRMAMACGPGQVESRISAEDGSAYGLSVYERSRTAISGDWDGRVKLYAQGLLRRPWTPNYPGHVSLTENSGRFNCAVSFIFGIQDIALNPRIAVDGIERLFMHVDNDHDRHVAQQSRVVRLPDCGHWSLLEEDGERALQEVLVNLLP</sequence>
<dbReference type="InterPro" id="IPR000073">
    <property type="entry name" value="AB_hydrolase_1"/>
</dbReference>
<dbReference type="Pfam" id="PF12697">
    <property type="entry name" value="Abhydrolase_6"/>
    <property type="match status" value="1"/>
</dbReference>
<evidence type="ECO:0000313" key="4">
    <source>
        <dbReference type="Proteomes" id="UP001056384"/>
    </source>
</evidence>
<dbReference type="PANTHER" id="PTHR43798:SF33">
    <property type="entry name" value="HYDROLASE, PUTATIVE (AFU_ORTHOLOGUE AFUA_2G14860)-RELATED"/>
    <property type="match status" value="1"/>
</dbReference>
<dbReference type="GO" id="GO:0047372">
    <property type="term" value="F:monoacylglycerol lipase activity"/>
    <property type="evidence" value="ECO:0007669"/>
    <property type="project" value="TreeGrafter"/>
</dbReference>
<dbReference type="OrthoDB" id="6431331at2759"/>
<keyword evidence="4" id="KW-1185">Reference proteome</keyword>
<dbReference type="AlphaFoldDB" id="A0A9Q9AMY1"/>
<dbReference type="Gene3D" id="3.40.50.1820">
    <property type="entry name" value="alpha/beta hydrolase"/>
    <property type="match status" value="1"/>
</dbReference>
<evidence type="ECO:0000256" key="1">
    <source>
        <dbReference type="SAM" id="Phobius"/>
    </source>
</evidence>
<dbReference type="EMBL" id="CP099420">
    <property type="protein sequence ID" value="USW51084.1"/>
    <property type="molecule type" value="Genomic_DNA"/>
</dbReference>
<feature type="transmembrane region" description="Helical" evidence="1">
    <location>
        <begin position="6"/>
        <end position="28"/>
    </location>
</feature>
<dbReference type="GO" id="GO:0016020">
    <property type="term" value="C:membrane"/>
    <property type="evidence" value="ECO:0007669"/>
    <property type="project" value="TreeGrafter"/>
</dbReference>
<evidence type="ECO:0000259" key="2">
    <source>
        <dbReference type="Pfam" id="PF12697"/>
    </source>
</evidence>
<dbReference type="GO" id="GO:0046464">
    <property type="term" value="P:acylglycerol catabolic process"/>
    <property type="evidence" value="ECO:0007669"/>
    <property type="project" value="TreeGrafter"/>
</dbReference>
<reference evidence="3" key="1">
    <citation type="submission" date="2022-06" db="EMBL/GenBank/DDBJ databases">
        <title>Complete genome sequences of two strains of the flax pathogen Septoria linicola.</title>
        <authorList>
            <person name="Lapalu N."/>
            <person name="Simon A."/>
            <person name="Demenou B."/>
            <person name="Paumier D."/>
            <person name="Guillot M.-P."/>
            <person name="Gout L."/>
            <person name="Valade R."/>
        </authorList>
    </citation>
    <scope>NUCLEOTIDE SEQUENCE</scope>
    <source>
        <strain evidence="3">SE15195</strain>
    </source>
</reference>
<keyword evidence="1" id="KW-0472">Membrane</keyword>
<protein>
    <submittedName>
        <fullName evidence="3">Alpha/beta hydrolase-1</fullName>
    </submittedName>
</protein>
<organism evidence="3 4">
    <name type="scientific">Septoria linicola</name>
    <dbReference type="NCBI Taxonomy" id="215465"/>
    <lineage>
        <taxon>Eukaryota</taxon>
        <taxon>Fungi</taxon>
        <taxon>Dikarya</taxon>
        <taxon>Ascomycota</taxon>
        <taxon>Pezizomycotina</taxon>
        <taxon>Dothideomycetes</taxon>
        <taxon>Dothideomycetidae</taxon>
        <taxon>Mycosphaerellales</taxon>
        <taxon>Mycosphaerellaceae</taxon>
        <taxon>Septoria</taxon>
    </lineage>
</organism>
<dbReference type="SUPFAM" id="SSF53474">
    <property type="entry name" value="alpha/beta-Hydrolases"/>
    <property type="match status" value="1"/>
</dbReference>
<dbReference type="PANTHER" id="PTHR43798">
    <property type="entry name" value="MONOACYLGLYCEROL LIPASE"/>
    <property type="match status" value="1"/>
</dbReference>
<proteinExistence type="predicted"/>
<dbReference type="InterPro" id="IPR050266">
    <property type="entry name" value="AB_hydrolase_sf"/>
</dbReference>
<keyword evidence="1" id="KW-1133">Transmembrane helix</keyword>
<keyword evidence="1" id="KW-0812">Transmembrane</keyword>
<dbReference type="Proteomes" id="UP001056384">
    <property type="component" value="Chromosome 3"/>
</dbReference>
<feature type="domain" description="AB hydrolase-1" evidence="2">
    <location>
        <begin position="91"/>
        <end position="421"/>
    </location>
</feature>
<dbReference type="InterPro" id="IPR029058">
    <property type="entry name" value="AB_hydrolase_fold"/>
</dbReference>
<evidence type="ECO:0000313" key="3">
    <source>
        <dbReference type="EMBL" id="USW51084.1"/>
    </source>
</evidence>